<dbReference type="PANTHER" id="PTHR42973:SF22">
    <property type="entry name" value="FAD-BINDING PCMH-TYPE DOMAIN-CONTAINING PROTEIN-RELATED"/>
    <property type="match status" value="1"/>
</dbReference>
<evidence type="ECO:0000256" key="1">
    <source>
        <dbReference type="ARBA" id="ARBA00005466"/>
    </source>
</evidence>
<gene>
    <name evidence="6" type="ORF">Daesc_000109</name>
</gene>
<keyword evidence="3" id="KW-0274">FAD</keyword>
<dbReference type="InterPro" id="IPR036318">
    <property type="entry name" value="FAD-bd_PCMH-like_sf"/>
</dbReference>
<dbReference type="SUPFAM" id="SSF56176">
    <property type="entry name" value="FAD-binding/transporter-associated domain-like"/>
    <property type="match status" value="1"/>
</dbReference>
<protein>
    <recommendedName>
        <fullName evidence="5">FAD-binding PCMH-type domain-containing protein</fullName>
    </recommendedName>
</protein>
<keyword evidence="4" id="KW-0560">Oxidoreductase</keyword>
<reference evidence="6 7" key="1">
    <citation type="journal article" date="2024" name="Front Chem Biol">
        <title>Unveiling the potential of Daldinia eschscholtzii MFLUCC 19-0629 through bioactivity and bioinformatics studies for enhanced sustainable agriculture production.</title>
        <authorList>
            <person name="Brooks S."/>
            <person name="Weaver J.A."/>
            <person name="Klomchit A."/>
            <person name="Alharthi S.A."/>
            <person name="Onlamun T."/>
            <person name="Nurani R."/>
            <person name="Vong T.K."/>
            <person name="Alberti F."/>
            <person name="Greco C."/>
        </authorList>
    </citation>
    <scope>NUCLEOTIDE SEQUENCE [LARGE SCALE GENOMIC DNA]</scope>
    <source>
        <strain evidence="6">MFLUCC 19-0629</strain>
    </source>
</reference>
<dbReference type="GO" id="GO:0016491">
    <property type="term" value="F:oxidoreductase activity"/>
    <property type="evidence" value="ECO:0007669"/>
    <property type="project" value="UniProtKB-KW"/>
</dbReference>
<accession>A0AAX6MXT1</accession>
<keyword evidence="2" id="KW-0285">Flavoprotein</keyword>
<dbReference type="GO" id="GO:0071949">
    <property type="term" value="F:FAD binding"/>
    <property type="evidence" value="ECO:0007669"/>
    <property type="project" value="InterPro"/>
</dbReference>
<evidence type="ECO:0000313" key="7">
    <source>
        <dbReference type="Proteomes" id="UP001369815"/>
    </source>
</evidence>
<dbReference type="Proteomes" id="UP001369815">
    <property type="component" value="Unassembled WGS sequence"/>
</dbReference>
<comment type="caution">
    <text evidence="6">The sequence shown here is derived from an EMBL/GenBank/DDBJ whole genome shotgun (WGS) entry which is preliminary data.</text>
</comment>
<dbReference type="InterPro" id="IPR050416">
    <property type="entry name" value="FAD-linked_Oxidoreductase"/>
</dbReference>
<feature type="domain" description="FAD-binding PCMH-type" evidence="5">
    <location>
        <begin position="2"/>
        <end position="178"/>
    </location>
</feature>
<evidence type="ECO:0000256" key="3">
    <source>
        <dbReference type="ARBA" id="ARBA00022827"/>
    </source>
</evidence>
<dbReference type="InterPro" id="IPR016166">
    <property type="entry name" value="FAD-bd_PCMH"/>
</dbReference>
<evidence type="ECO:0000313" key="6">
    <source>
        <dbReference type="EMBL" id="KAK6957326.1"/>
    </source>
</evidence>
<comment type="similarity">
    <text evidence="1">Belongs to the oxygen-dependent FAD-linked oxidoreductase family.</text>
</comment>
<dbReference type="InterPro" id="IPR016169">
    <property type="entry name" value="FAD-bd_PCMH_sub2"/>
</dbReference>
<organism evidence="6 7">
    <name type="scientific">Daldinia eschscholtzii</name>
    <dbReference type="NCBI Taxonomy" id="292717"/>
    <lineage>
        <taxon>Eukaryota</taxon>
        <taxon>Fungi</taxon>
        <taxon>Dikarya</taxon>
        <taxon>Ascomycota</taxon>
        <taxon>Pezizomycotina</taxon>
        <taxon>Sordariomycetes</taxon>
        <taxon>Xylariomycetidae</taxon>
        <taxon>Xylariales</taxon>
        <taxon>Hypoxylaceae</taxon>
        <taxon>Daldinia</taxon>
    </lineage>
</organism>
<evidence type="ECO:0000256" key="4">
    <source>
        <dbReference type="ARBA" id="ARBA00023002"/>
    </source>
</evidence>
<keyword evidence="7" id="KW-1185">Reference proteome</keyword>
<dbReference type="EMBL" id="JBANMG010000001">
    <property type="protein sequence ID" value="KAK6957326.1"/>
    <property type="molecule type" value="Genomic_DNA"/>
</dbReference>
<dbReference type="Pfam" id="PF01565">
    <property type="entry name" value="FAD_binding_4"/>
    <property type="match status" value="1"/>
</dbReference>
<evidence type="ECO:0000259" key="5">
    <source>
        <dbReference type="PROSITE" id="PS51387"/>
    </source>
</evidence>
<dbReference type="PANTHER" id="PTHR42973">
    <property type="entry name" value="BINDING OXIDOREDUCTASE, PUTATIVE (AFU_ORTHOLOGUE AFUA_1G17690)-RELATED"/>
    <property type="match status" value="1"/>
</dbReference>
<dbReference type="Gene3D" id="3.30.465.10">
    <property type="match status" value="1"/>
</dbReference>
<evidence type="ECO:0000256" key="2">
    <source>
        <dbReference type="ARBA" id="ARBA00022630"/>
    </source>
</evidence>
<name>A0AAX6MXT1_9PEZI</name>
<proteinExistence type="inferred from homology"/>
<sequence>MTDIRPSCIVSPMTADDVSTAIHVLTSGGPSPPLCKFAIRSGGHSTSIGASNIQDGVTIDLRNLNTISLSPDKSIVSIGIGNTWGTVYSNLDVLNLSVVGGRTFSVGVGGLTLGGGISYFGPRYGWTFDTVTNFEIVLANGSIVHANNDENSNLFWALHGGANNFGVVTRIDIQSFDQSEFWGGISYHATPMYDEEIAALSEFSMRAPYDEFASLIGTFGYNAASGPFIANSIEYTKNEPNPLAFRRILSIPSVNSTLRVTNMTDLAVETETQQMIGERAAYATATIHPTNEAIDATVRAWNSSLSSIRDIAGIIWSISLEPLPPTIYARYSKDNALGLHRLQDDPLLVILLSVIWSEAKDDNKIEREMKVLIHLIEKEAEKLGTLDPFLYLNYAASWQNPIASYGETSVSRLRRVQREYDPTGIFANHVPGGFKIPNQETAQ</sequence>
<dbReference type="PROSITE" id="PS51387">
    <property type="entry name" value="FAD_PCMH"/>
    <property type="match status" value="1"/>
</dbReference>
<dbReference type="InterPro" id="IPR006094">
    <property type="entry name" value="Oxid_FAD_bind_N"/>
</dbReference>
<dbReference type="AlphaFoldDB" id="A0AAX6MXT1"/>